<evidence type="ECO:0000313" key="1">
    <source>
        <dbReference type="EMBL" id="CDM29785.1"/>
    </source>
</evidence>
<name>W6Q0K2_PENRF</name>
<dbReference type="OrthoDB" id="4384180at2759"/>
<proteinExistence type="predicted"/>
<sequence length="47" mass="5180">MSNCCSHGTFPHFRAIRPGIASKASSRIPTPAYSSGHRFYPDGEVWV</sequence>
<evidence type="ECO:0000313" key="2">
    <source>
        <dbReference type="Proteomes" id="UP000030686"/>
    </source>
</evidence>
<dbReference type="EMBL" id="HG792015">
    <property type="protein sequence ID" value="CDM29785.1"/>
    <property type="molecule type" value="Genomic_DNA"/>
</dbReference>
<dbReference type="AlphaFoldDB" id="W6Q0K2"/>
<organism evidence="1 2">
    <name type="scientific">Penicillium roqueforti (strain FM164)</name>
    <dbReference type="NCBI Taxonomy" id="1365484"/>
    <lineage>
        <taxon>Eukaryota</taxon>
        <taxon>Fungi</taxon>
        <taxon>Dikarya</taxon>
        <taxon>Ascomycota</taxon>
        <taxon>Pezizomycotina</taxon>
        <taxon>Eurotiomycetes</taxon>
        <taxon>Eurotiomycetidae</taxon>
        <taxon>Eurotiales</taxon>
        <taxon>Aspergillaceae</taxon>
        <taxon>Penicillium</taxon>
    </lineage>
</organism>
<reference evidence="1" key="1">
    <citation type="journal article" date="2014" name="Nat. Commun.">
        <title>Multiple recent horizontal transfers of a large genomic region in cheese making fungi.</title>
        <authorList>
            <person name="Cheeseman K."/>
            <person name="Ropars J."/>
            <person name="Renault P."/>
            <person name="Dupont J."/>
            <person name="Gouzy J."/>
            <person name="Branca A."/>
            <person name="Abraham A.L."/>
            <person name="Ceppi M."/>
            <person name="Conseiller E."/>
            <person name="Debuchy R."/>
            <person name="Malagnac F."/>
            <person name="Goarin A."/>
            <person name="Silar P."/>
            <person name="Lacoste S."/>
            <person name="Sallet E."/>
            <person name="Bensimon A."/>
            <person name="Giraud T."/>
            <person name="Brygoo Y."/>
        </authorList>
    </citation>
    <scope>NUCLEOTIDE SEQUENCE [LARGE SCALE GENOMIC DNA]</scope>
    <source>
        <strain evidence="1">FM164</strain>
    </source>
</reference>
<keyword evidence="2" id="KW-1185">Reference proteome</keyword>
<dbReference type="STRING" id="1365484.W6Q0K2"/>
<dbReference type="Proteomes" id="UP000030686">
    <property type="component" value="Unassembled WGS sequence"/>
</dbReference>
<gene>
    <name evidence="1" type="ORF">PROQFM164_S01g003598</name>
</gene>
<accession>W6Q0K2</accession>
<protein>
    <submittedName>
        <fullName evidence="1">Genomic scaffold, ProqFM164S01</fullName>
    </submittedName>
</protein>